<dbReference type="InterPro" id="IPR013128">
    <property type="entry name" value="Peptidase_C1A"/>
</dbReference>
<keyword evidence="3" id="KW-0378">Hydrolase</keyword>
<dbReference type="InterPro" id="IPR038765">
    <property type="entry name" value="Papain-like_cys_pep_sf"/>
</dbReference>
<feature type="domain" description="Peptidase C1A papain C-terminal" evidence="9">
    <location>
        <begin position="116"/>
        <end position="297"/>
    </location>
</feature>
<dbReference type="InterPro" id="IPR025661">
    <property type="entry name" value="Pept_asp_AS"/>
</dbReference>
<dbReference type="PROSITE" id="PS00640">
    <property type="entry name" value="THIOL_PROTEASE_ASN"/>
    <property type="match status" value="1"/>
</dbReference>
<feature type="chain" id="PRO_5025644554" evidence="8">
    <location>
        <begin position="24"/>
        <end position="298"/>
    </location>
</feature>
<dbReference type="SMART" id="SM00848">
    <property type="entry name" value="Inhibitor_I29"/>
    <property type="match status" value="1"/>
</dbReference>
<evidence type="ECO:0000256" key="8">
    <source>
        <dbReference type="SAM" id="SignalP"/>
    </source>
</evidence>
<evidence type="ECO:0000256" key="6">
    <source>
        <dbReference type="ARBA" id="ARBA00023157"/>
    </source>
</evidence>
<feature type="compositionally biased region" description="Basic and acidic residues" evidence="7">
    <location>
        <begin position="190"/>
        <end position="201"/>
    </location>
</feature>
<dbReference type="PRINTS" id="PR00705">
    <property type="entry name" value="PAPAIN"/>
</dbReference>
<evidence type="ECO:0000259" key="10">
    <source>
        <dbReference type="SMART" id="SM00848"/>
    </source>
</evidence>
<dbReference type="SUPFAM" id="SSF54001">
    <property type="entry name" value="Cysteine proteinases"/>
    <property type="match status" value="1"/>
</dbReference>
<dbReference type="CDD" id="cd02248">
    <property type="entry name" value="Peptidase_C1A"/>
    <property type="match status" value="1"/>
</dbReference>
<protein>
    <submittedName>
        <fullName evidence="11">Cathepsin La</fullName>
    </submittedName>
</protein>
<dbReference type="AlphaFoldDB" id="A0A672YAR3"/>
<evidence type="ECO:0000256" key="4">
    <source>
        <dbReference type="ARBA" id="ARBA00022807"/>
    </source>
</evidence>
<dbReference type="InterPro" id="IPR000169">
    <property type="entry name" value="Pept_cys_AS"/>
</dbReference>
<evidence type="ECO:0000256" key="3">
    <source>
        <dbReference type="ARBA" id="ARBA00022801"/>
    </source>
</evidence>
<evidence type="ECO:0000256" key="7">
    <source>
        <dbReference type="SAM" id="MobiDB-lite"/>
    </source>
</evidence>
<dbReference type="Ensembl" id="ENSSORT00005000232.1">
    <property type="protein sequence ID" value="ENSSORP00005000215.1"/>
    <property type="gene ID" value="ENSSORG00005000164.1"/>
</dbReference>
<accession>A0A672YAR3</accession>
<dbReference type="Gene3D" id="3.90.70.10">
    <property type="entry name" value="Cysteine proteinases"/>
    <property type="match status" value="2"/>
</dbReference>
<organism evidence="11 12">
    <name type="scientific">Sphaeramia orbicularis</name>
    <name type="common">orbiculate cardinalfish</name>
    <dbReference type="NCBI Taxonomy" id="375764"/>
    <lineage>
        <taxon>Eukaryota</taxon>
        <taxon>Metazoa</taxon>
        <taxon>Chordata</taxon>
        <taxon>Craniata</taxon>
        <taxon>Vertebrata</taxon>
        <taxon>Euteleostomi</taxon>
        <taxon>Actinopterygii</taxon>
        <taxon>Neopterygii</taxon>
        <taxon>Teleostei</taxon>
        <taxon>Neoteleostei</taxon>
        <taxon>Acanthomorphata</taxon>
        <taxon>Gobiaria</taxon>
        <taxon>Kurtiformes</taxon>
        <taxon>Apogonoidei</taxon>
        <taxon>Apogonidae</taxon>
        <taxon>Apogoninae</taxon>
        <taxon>Sphaeramia</taxon>
    </lineage>
</organism>
<dbReference type="InParanoid" id="A0A672YAR3"/>
<keyword evidence="12" id="KW-1185">Reference proteome</keyword>
<keyword evidence="2" id="KW-0645">Protease</keyword>
<dbReference type="PROSITE" id="PS00639">
    <property type="entry name" value="THIOL_PROTEASE_HIS"/>
    <property type="match status" value="1"/>
</dbReference>
<proteinExistence type="inferred from homology"/>
<evidence type="ECO:0000256" key="5">
    <source>
        <dbReference type="ARBA" id="ARBA00023145"/>
    </source>
</evidence>
<dbReference type="PROSITE" id="PS00139">
    <property type="entry name" value="THIOL_PROTEASE_CYS"/>
    <property type="match status" value="1"/>
</dbReference>
<dbReference type="InterPro" id="IPR039417">
    <property type="entry name" value="Peptidase_C1A_papain-like"/>
</dbReference>
<reference evidence="11" key="2">
    <citation type="submission" date="2025-08" db="UniProtKB">
        <authorList>
            <consortium name="Ensembl"/>
        </authorList>
    </citation>
    <scope>IDENTIFICATION</scope>
</reference>
<comment type="similarity">
    <text evidence="1">Belongs to the peptidase C1 family.</text>
</comment>
<keyword evidence="6" id="KW-1015">Disulfide bond</keyword>
<dbReference type="InterPro" id="IPR013201">
    <property type="entry name" value="Prot_inhib_I29"/>
</dbReference>
<evidence type="ECO:0000256" key="1">
    <source>
        <dbReference type="ARBA" id="ARBA00008455"/>
    </source>
</evidence>
<dbReference type="Pfam" id="PF00112">
    <property type="entry name" value="Peptidase_C1"/>
    <property type="match status" value="2"/>
</dbReference>
<evidence type="ECO:0000313" key="12">
    <source>
        <dbReference type="Proteomes" id="UP000472271"/>
    </source>
</evidence>
<feature type="signal peptide" evidence="8">
    <location>
        <begin position="1"/>
        <end position="23"/>
    </location>
</feature>
<dbReference type="Pfam" id="PF08246">
    <property type="entry name" value="Inhibitor_I29"/>
    <property type="match status" value="1"/>
</dbReference>
<dbReference type="GO" id="GO:0008234">
    <property type="term" value="F:cysteine-type peptidase activity"/>
    <property type="evidence" value="ECO:0007669"/>
    <property type="project" value="UniProtKB-KW"/>
</dbReference>
<name>A0A672YAR3_9TELE</name>
<reference evidence="11" key="1">
    <citation type="submission" date="2019-06" db="EMBL/GenBank/DDBJ databases">
        <authorList>
            <consortium name="Wellcome Sanger Institute Data Sharing"/>
        </authorList>
    </citation>
    <scope>NUCLEOTIDE SEQUENCE [LARGE SCALE GENOMIC DNA]</scope>
</reference>
<keyword evidence="4" id="KW-0788">Thiol protease</keyword>
<feature type="domain" description="Cathepsin propeptide inhibitor" evidence="10">
    <location>
        <begin position="50"/>
        <end position="88"/>
    </location>
</feature>
<reference evidence="11" key="3">
    <citation type="submission" date="2025-09" db="UniProtKB">
        <authorList>
            <consortium name="Ensembl"/>
        </authorList>
    </citation>
    <scope>IDENTIFICATION</scope>
</reference>
<evidence type="ECO:0000313" key="11">
    <source>
        <dbReference type="Ensembl" id="ENSSORP00005000215.1"/>
    </source>
</evidence>
<evidence type="ECO:0000256" key="2">
    <source>
        <dbReference type="ARBA" id="ARBA00022670"/>
    </source>
</evidence>
<dbReference type="InterPro" id="IPR000668">
    <property type="entry name" value="Peptidase_C1A_C"/>
</dbReference>
<dbReference type="GO" id="GO:0006508">
    <property type="term" value="P:proteolysis"/>
    <property type="evidence" value="ECO:0007669"/>
    <property type="project" value="UniProtKB-KW"/>
</dbReference>
<dbReference type="Proteomes" id="UP000472271">
    <property type="component" value="Chromosome 5"/>
</dbReference>
<dbReference type="InterPro" id="IPR025660">
    <property type="entry name" value="Pept_his_AS"/>
</dbReference>
<keyword evidence="8" id="KW-0732">Signal</keyword>
<dbReference type="SMART" id="SM00645">
    <property type="entry name" value="Pept_C1"/>
    <property type="match status" value="1"/>
</dbReference>
<evidence type="ECO:0000259" key="9">
    <source>
        <dbReference type="SMART" id="SM00645"/>
    </source>
</evidence>
<sequence>MCDKLRHNIVKIALIFLRNFIWTLNWTNTGTCGRPGTPNCTMRPRTDGGEIWEKNLRKIELHNLEQSMGKHSYRLGMNRYGDLSLQEFRQVMRGYRTEARRKTTGSMFMEPNFLNTPKAVDWRQKGYVTPVKDQGNCGSCWAFSATGALEGQRFRKTGKLVSLSEQNLIDCSRPEGNQTTRVWTPRTPTHTREQTTTRGSDEGCGPVGPVSVAIDTRQDTFQFYESGIYYEKNCSSDELDHAVLVVGYGYEGEHEDGRKYWIVKNSWSVHWGQSGYIYMAKDMDNNCGIATEAIYPLV</sequence>
<keyword evidence="5" id="KW-0865">Zymogen</keyword>
<dbReference type="PANTHER" id="PTHR12411">
    <property type="entry name" value="CYSTEINE PROTEASE FAMILY C1-RELATED"/>
    <property type="match status" value="1"/>
</dbReference>
<feature type="region of interest" description="Disordered" evidence="7">
    <location>
        <begin position="174"/>
        <end position="207"/>
    </location>
</feature>